<evidence type="ECO:0000313" key="2">
    <source>
        <dbReference type="Proteomes" id="UP000195437"/>
    </source>
</evidence>
<gene>
    <name evidence="1" type="ORF">CBW65_14950</name>
</gene>
<organism evidence="1 2">
    <name type="scientific">Tumebacillus avium</name>
    <dbReference type="NCBI Taxonomy" id="1903704"/>
    <lineage>
        <taxon>Bacteria</taxon>
        <taxon>Bacillati</taxon>
        <taxon>Bacillota</taxon>
        <taxon>Bacilli</taxon>
        <taxon>Bacillales</taxon>
        <taxon>Alicyclobacillaceae</taxon>
        <taxon>Tumebacillus</taxon>
    </lineage>
</organism>
<name>A0A1Y0IS28_9BACL</name>
<protein>
    <submittedName>
        <fullName evidence="1">Uncharacterized protein</fullName>
    </submittedName>
</protein>
<proteinExistence type="predicted"/>
<keyword evidence="2" id="KW-1185">Reference proteome</keyword>
<dbReference type="EMBL" id="CP021434">
    <property type="protein sequence ID" value="ARU62154.1"/>
    <property type="molecule type" value="Genomic_DNA"/>
</dbReference>
<dbReference type="KEGG" id="tum:CBW65_14950"/>
<dbReference type="AlphaFoldDB" id="A0A1Y0IS28"/>
<evidence type="ECO:0000313" key="1">
    <source>
        <dbReference type="EMBL" id="ARU62154.1"/>
    </source>
</evidence>
<sequence length="70" mass="6978">MTALLEARGVKKVFGEGARGDGGGRGIRADRAGVAADGLEDGEGDCYVGFGGGVKGRQPAWVVGSGREGL</sequence>
<dbReference type="Proteomes" id="UP000195437">
    <property type="component" value="Chromosome"/>
</dbReference>
<accession>A0A1Y0IS28</accession>
<reference evidence="2" key="1">
    <citation type="submission" date="2017-05" db="EMBL/GenBank/DDBJ databases">
        <authorList>
            <person name="Sung H."/>
        </authorList>
    </citation>
    <scope>NUCLEOTIDE SEQUENCE [LARGE SCALE GENOMIC DNA]</scope>
    <source>
        <strain evidence="2">AR23208</strain>
    </source>
</reference>